<comment type="caution">
    <text evidence="1">The sequence shown here is derived from an EMBL/GenBank/DDBJ whole genome shotgun (WGS) entry which is preliminary data.</text>
</comment>
<evidence type="ECO:0000313" key="1">
    <source>
        <dbReference type="EMBL" id="MPN00155.1"/>
    </source>
</evidence>
<accession>A0A645EDL6</accession>
<sequence length="216" mass="23743">MQHRHHGQLLRRILDARPGLAQITDVIGQLGIAGFLAIGAQNEAAAPATVLGADQLLQTGPQGVALVLGNFLGDADMVVLRQKHQQTPRNADLCRQARTLGTYGVLDDLHHDGLPLEHLLFDGCHRLVLAREHRGFAVFLTLPDIGHMQKGRTLQADIDEGGLHAGQHARDLAQIDVADEPPLQRALHVQLLHGTILDNRHPRFLRRPVDQNILLH</sequence>
<dbReference type="AntiFam" id="ANF00132">
    <property type="entry name" value="Shadow ORF (opposite rne)"/>
</dbReference>
<reference evidence="1" key="1">
    <citation type="submission" date="2019-08" db="EMBL/GenBank/DDBJ databases">
        <authorList>
            <person name="Kucharzyk K."/>
            <person name="Murdoch R.W."/>
            <person name="Higgins S."/>
            <person name="Loffler F."/>
        </authorList>
    </citation>
    <scope>NUCLEOTIDE SEQUENCE</scope>
</reference>
<proteinExistence type="predicted"/>
<name>A0A645EDL6_9ZZZZ</name>
<dbReference type="EMBL" id="VSSQ01046196">
    <property type="protein sequence ID" value="MPN00155.1"/>
    <property type="molecule type" value="Genomic_DNA"/>
</dbReference>
<organism evidence="1">
    <name type="scientific">bioreactor metagenome</name>
    <dbReference type="NCBI Taxonomy" id="1076179"/>
    <lineage>
        <taxon>unclassified sequences</taxon>
        <taxon>metagenomes</taxon>
        <taxon>ecological metagenomes</taxon>
    </lineage>
</organism>
<protein>
    <submittedName>
        <fullName evidence="1">Uncharacterized protein</fullName>
    </submittedName>
</protein>
<gene>
    <name evidence="1" type="ORF">SDC9_147349</name>
</gene>
<dbReference type="AlphaFoldDB" id="A0A645EDL6"/>